<evidence type="ECO:0000256" key="1">
    <source>
        <dbReference type="SAM" id="MobiDB-lite"/>
    </source>
</evidence>
<evidence type="ECO:0000313" key="4">
    <source>
        <dbReference type="Proteomes" id="UP000473325"/>
    </source>
</evidence>
<dbReference type="PROSITE" id="PS51178">
    <property type="entry name" value="PASTA"/>
    <property type="match status" value="1"/>
</dbReference>
<dbReference type="EMBL" id="WUEK01000005">
    <property type="protein sequence ID" value="MXG89781.1"/>
    <property type="molecule type" value="Genomic_DNA"/>
</dbReference>
<dbReference type="AlphaFoldDB" id="A0A6L7F096"/>
<feature type="domain" description="PASTA" evidence="2">
    <location>
        <begin position="45"/>
        <end position="112"/>
    </location>
</feature>
<dbReference type="CDD" id="cd06577">
    <property type="entry name" value="PASTA_pknB"/>
    <property type="match status" value="1"/>
</dbReference>
<evidence type="ECO:0000259" key="2">
    <source>
        <dbReference type="PROSITE" id="PS51178"/>
    </source>
</evidence>
<dbReference type="Proteomes" id="UP000473325">
    <property type="component" value="Unassembled WGS sequence"/>
</dbReference>
<evidence type="ECO:0000313" key="3">
    <source>
        <dbReference type="EMBL" id="MXG89781.1"/>
    </source>
</evidence>
<dbReference type="SMART" id="SM00740">
    <property type="entry name" value="PASTA"/>
    <property type="match status" value="1"/>
</dbReference>
<reference evidence="3 4" key="1">
    <citation type="submission" date="2019-12" db="EMBL/GenBank/DDBJ databases">
        <authorList>
            <person name="Kun Z."/>
        </authorList>
    </citation>
    <scope>NUCLEOTIDE SEQUENCE [LARGE SCALE GENOMIC DNA]</scope>
    <source>
        <strain evidence="3 4">YIM 123512</strain>
    </source>
</reference>
<feature type="compositionally biased region" description="Low complexity" evidence="1">
    <location>
        <begin position="25"/>
        <end position="44"/>
    </location>
</feature>
<keyword evidence="4" id="KW-1185">Reference proteome</keyword>
<dbReference type="Gene3D" id="3.30.10.20">
    <property type="match status" value="1"/>
</dbReference>
<gene>
    <name evidence="3" type="ORF">GRQ65_09480</name>
</gene>
<proteinExistence type="predicted"/>
<name>A0A6L7F096_9ACTN</name>
<protein>
    <submittedName>
        <fullName evidence="3">PASTA domain-containing protein</fullName>
    </submittedName>
</protein>
<comment type="caution">
    <text evidence="3">The sequence shown here is derived from an EMBL/GenBank/DDBJ whole genome shotgun (WGS) entry which is preliminary data.</text>
</comment>
<dbReference type="InterPro" id="IPR005543">
    <property type="entry name" value="PASTA_dom"/>
</dbReference>
<organism evidence="3 4">
    <name type="scientific">Nocardioides flavescens</name>
    <dbReference type="NCBI Taxonomy" id="2691959"/>
    <lineage>
        <taxon>Bacteria</taxon>
        <taxon>Bacillati</taxon>
        <taxon>Actinomycetota</taxon>
        <taxon>Actinomycetes</taxon>
        <taxon>Propionibacteriales</taxon>
        <taxon>Nocardioidaceae</taxon>
        <taxon>Nocardioides</taxon>
    </lineage>
</organism>
<feature type="region of interest" description="Disordered" evidence="1">
    <location>
        <begin position="15"/>
        <end position="58"/>
    </location>
</feature>
<dbReference type="Pfam" id="PF03793">
    <property type="entry name" value="PASTA"/>
    <property type="match status" value="1"/>
</dbReference>
<accession>A0A6L7F096</accession>
<sequence length="266" mass="27889">MVVLAVYLVSGCSDDAPGASLPREATSSDASSPTPTTSSTVASAKPQRTRVPDVLGRSRDAAQTRLRAAGLEPRSIKVPGATCEPEGTVFEQRPAPGRTLPAGSVVVLRVNAEVDLEACDLDLPPASLDDQRVADLFVAFARGRRDSIPADAPVDVYLGGRLASTIDNDLLGERAEWGVCTEPGYAGRVCPLSPLDVLRDHRGELVVTSAPPSHPCLHGDQPLPDRDGVAVIAAATPRSCVDYFAVELGINDVGQIGRVNLVLTEP</sequence>